<evidence type="ECO:0000256" key="1">
    <source>
        <dbReference type="SAM" id="MobiDB-lite"/>
    </source>
</evidence>
<dbReference type="EMBL" id="BMAT01008716">
    <property type="protein sequence ID" value="GFR91225.1"/>
    <property type="molecule type" value="Genomic_DNA"/>
</dbReference>
<accession>A0AAV4H1B2</accession>
<keyword evidence="3" id="KW-1185">Reference proteome</keyword>
<feature type="region of interest" description="Disordered" evidence="1">
    <location>
        <begin position="32"/>
        <end position="81"/>
    </location>
</feature>
<dbReference type="AlphaFoldDB" id="A0AAV4H1B2"/>
<name>A0AAV4H1B2_9GAST</name>
<evidence type="ECO:0000313" key="2">
    <source>
        <dbReference type="EMBL" id="GFR91225.1"/>
    </source>
</evidence>
<feature type="compositionally biased region" description="Acidic residues" evidence="1">
    <location>
        <begin position="40"/>
        <end position="81"/>
    </location>
</feature>
<organism evidence="2 3">
    <name type="scientific">Elysia marginata</name>
    <dbReference type="NCBI Taxonomy" id="1093978"/>
    <lineage>
        <taxon>Eukaryota</taxon>
        <taxon>Metazoa</taxon>
        <taxon>Spiralia</taxon>
        <taxon>Lophotrochozoa</taxon>
        <taxon>Mollusca</taxon>
        <taxon>Gastropoda</taxon>
        <taxon>Heterobranchia</taxon>
        <taxon>Euthyneura</taxon>
        <taxon>Panpulmonata</taxon>
        <taxon>Sacoglossa</taxon>
        <taxon>Placobranchoidea</taxon>
        <taxon>Plakobranchidae</taxon>
        <taxon>Elysia</taxon>
    </lineage>
</organism>
<evidence type="ECO:0000313" key="3">
    <source>
        <dbReference type="Proteomes" id="UP000762676"/>
    </source>
</evidence>
<proteinExistence type="predicted"/>
<protein>
    <submittedName>
        <fullName evidence="2">Uncharacterized protein</fullName>
    </submittedName>
</protein>
<dbReference type="Proteomes" id="UP000762676">
    <property type="component" value="Unassembled WGS sequence"/>
</dbReference>
<reference evidence="2 3" key="1">
    <citation type="journal article" date="2021" name="Elife">
        <title>Chloroplast acquisition without the gene transfer in kleptoplastic sea slugs, Plakobranchus ocellatus.</title>
        <authorList>
            <person name="Maeda T."/>
            <person name="Takahashi S."/>
            <person name="Yoshida T."/>
            <person name="Shimamura S."/>
            <person name="Takaki Y."/>
            <person name="Nagai Y."/>
            <person name="Toyoda A."/>
            <person name="Suzuki Y."/>
            <person name="Arimoto A."/>
            <person name="Ishii H."/>
            <person name="Satoh N."/>
            <person name="Nishiyama T."/>
            <person name="Hasebe M."/>
            <person name="Maruyama T."/>
            <person name="Minagawa J."/>
            <person name="Obokata J."/>
            <person name="Shigenobu S."/>
        </authorList>
    </citation>
    <scope>NUCLEOTIDE SEQUENCE [LARGE SCALE GENOMIC DNA]</scope>
</reference>
<gene>
    <name evidence="2" type="ORF">ElyMa_004323000</name>
</gene>
<comment type="caution">
    <text evidence="2">The sequence shown here is derived from an EMBL/GenBank/DDBJ whole genome shotgun (WGS) entry which is preliminary data.</text>
</comment>
<sequence length="103" mass="12084">MKAVIKFGSILHRFFSILNFLVDIDDSKCERHSDKHCEDYNNDNDDDNHDNDDDNDDNYDDNNDNDDDNNDIDDTDDGDNNDDDDYECKWFANVGKISIMFVF</sequence>